<dbReference type="GO" id="GO:0008168">
    <property type="term" value="F:methyltransferase activity"/>
    <property type="evidence" value="ECO:0007669"/>
    <property type="project" value="UniProtKB-KW"/>
</dbReference>
<comment type="caution">
    <text evidence="4">The sequence shown here is derived from an EMBL/GenBank/DDBJ whole genome shotgun (WGS) entry which is preliminary data.</text>
</comment>
<dbReference type="RefSeq" id="WP_153342374.1">
    <property type="nucleotide sequence ID" value="NZ_WIVE01000014.1"/>
</dbReference>
<dbReference type="EMBL" id="WIVE01000014">
    <property type="protein sequence ID" value="MQX36160.1"/>
    <property type="molecule type" value="Genomic_DNA"/>
</dbReference>
<dbReference type="PIRSF" id="PIRSF004553">
    <property type="entry name" value="CHP00095"/>
    <property type="match status" value="1"/>
</dbReference>
<dbReference type="OrthoDB" id="9803017at2"/>
<evidence type="ECO:0000256" key="1">
    <source>
        <dbReference type="ARBA" id="ARBA00022603"/>
    </source>
</evidence>
<dbReference type="PANTHER" id="PTHR43542">
    <property type="entry name" value="METHYLTRANSFERASE"/>
    <property type="match status" value="1"/>
</dbReference>
<keyword evidence="1 4" id="KW-0489">Methyltransferase</keyword>
<dbReference type="InterPro" id="IPR029063">
    <property type="entry name" value="SAM-dependent_MTases_sf"/>
</dbReference>
<feature type="region of interest" description="Disordered" evidence="3">
    <location>
        <begin position="1"/>
        <end position="21"/>
    </location>
</feature>
<dbReference type="Pfam" id="PF03602">
    <property type="entry name" value="Cons_hypoth95"/>
    <property type="match status" value="1"/>
</dbReference>
<dbReference type="PANTHER" id="PTHR43542:SF1">
    <property type="entry name" value="METHYLTRANSFERASE"/>
    <property type="match status" value="1"/>
</dbReference>
<proteinExistence type="predicted"/>
<dbReference type="Proteomes" id="UP000434582">
    <property type="component" value="Unassembled WGS sequence"/>
</dbReference>
<organism evidence="4 5">
    <name type="scientific">Roseospira navarrensis</name>
    <dbReference type="NCBI Taxonomy" id="140058"/>
    <lineage>
        <taxon>Bacteria</taxon>
        <taxon>Pseudomonadati</taxon>
        <taxon>Pseudomonadota</taxon>
        <taxon>Alphaproteobacteria</taxon>
        <taxon>Rhodospirillales</taxon>
        <taxon>Rhodospirillaceae</taxon>
        <taxon>Roseospira</taxon>
    </lineage>
</organism>
<dbReference type="AlphaFoldDB" id="A0A7X2D4F9"/>
<protein>
    <submittedName>
        <fullName evidence="4">16S rRNA (Guanine(966)-N(2))-methyltransferase RsmD</fullName>
    </submittedName>
</protein>
<dbReference type="CDD" id="cd02440">
    <property type="entry name" value="AdoMet_MTases"/>
    <property type="match status" value="1"/>
</dbReference>
<name>A0A7X2D4F9_9PROT</name>
<evidence type="ECO:0000313" key="4">
    <source>
        <dbReference type="EMBL" id="MQX36160.1"/>
    </source>
</evidence>
<gene>
    <name evidence="4" type="ORF">GHC57_06475</name>
</gene>
<dbReference type="SUPFAM" id="SSF53335">
    <property type="entry name" value="S-adenosyl-L-methionine-dependent methyltransferases"/>
    <property type="match status" value="1"/>
</dbReference>
<dbReference type="InterPro" id="IPR004398">
    <property type="entry name" value="RNA_MeTrfase_RsmD"/>
</dbReference>
<dbReference type="Gene3D" id="3.40.50.150">
    <property type="entry name" value="Vaccinia Virus protein VP39"/>
    <property type="match status" value="1"/>
</dbReference>
<keyword evidence="5" id="KW-1185">Reference proteome</keyword>
<evidence type="ECO:0000256" key="3">
    <source>
        <dbReference type="SAM" id="MobiDB-lite"/>
    </source>
</evidence>
<accession>A0A7X2D4F9</accession>
<keyword evidence="2 4" id="KW-0808">Transferase</keyword>
<sequence length="191" mass="19836">MRIVSGTLRGRRLEAPPGRAVRPTSERARAALFDVLTHRFQADGRFVLAGAPVLDAFAGTGALGLEALSRGAGHVTFLERDAALVRALSDRAAAWGVAAAVTVRRADATRPPARPAGRDPCTLLLLDPPYGQALAAPTLAALAAAGWVAPGALCVVETGCDEPLDPPAGFALADTRDHGRARVRVLVREAP</sequence>
<reference evidence="4 5" key="1">
    <citation type="submission" date="2019-10" db="EMBL/GenBank/DDBJ databases">
        <title>Draft whole-genome sequence of the purple nonsulfur photosynthetic bacterium Roseospira navarrensis DSM 15114.</title>
        <authorList>
            <person name="Kyndt J.A."/>
            <person name="Meyer T.E."/>
        </authorList>
    </citation>
    <scope>NUCLEOTIDE SEQUENCE [LARGE SCALE GENOMIC DNA]</scope>
    <source>
        <strain evidence="4 5">DSM 15114</strain>
    </source>
</reference>
<evidence type="ECO:0000313" key="5">
    <source>
        <dbReference type="Proteomes" id="UP000434582"/>
    </source>
</evidence>
<dbReference type="GO" id="GO:0031167">
    <property type="term" value="P:rRNA methylation"/>
    <property type="evidence" value="ECO:0007669"/>
    <property type="project" value="InterPro"/>
</dbReference>
<evidence type="ECO:0000256" key="2">
    <source>
        <dbReference type="ARBA" id="ARBA00022679"/>
    </source>
</evidence>